<accession>A0A7R9LZC0</accession>
<evidence type="ECO:0000313" key="1">
    <source>
        <dbReference type="EMBL" id="CAD7650721.1"/>
    </source>
</evidence>
<evidence type="ECO:0000313" key="2">
    <source>
        <dbReference type="Proteomes" id="UP000759131"/>
    </source>
</evidence>
<dbReference type="EMBL" id="CAJPIZ010053471">
    <property type="protein sequence ID" value="CAG2123052.1"/>
    <property type="molecule type" value="Genomic_DNA"/>
</dbReference>
<gene>
    <name evidence="1" type="ORF">OSB1V03_LOCUS22997</name>
</gene>
<proteinExistence type="predicted"/>
<keyword evidence="2" id="KW-1185">Reference proteome</keyword>
<protein>
    <submittedName>
        <fullName evidence="1">Uncharacterized protein</fullName>
    </submittedName>
</protein>
<dbReference type="Proteomes" id="UP000759131">
    <property type="component" value="Unassembled WGS sequence"/>
</dbReference>
<dbReference type="AlphaFoldDB" id="A0A7R9LZC0"/>
<name>A0A7R9LZC0_9ACAR</name>
<feature type="non-terminal residue" evidence="1">
    <location>
        <position position="1"/>
    </location>
</feature>
<dbReference type="EMBL" id="OC908046">
    <property type="protein sequence ID" value="CAD7650721.1"/>
    <property type="molecule type" value="Genomic_DNA"/>
</dbReference>
<dbReference type="OrthoDB" id="9632889at2759"/>
<feature type="non-terminal residue" evidence="1">
    <location>
        <position position="63"/>
    </location>
</feature>
<organism evidence="1">
    <name type="scientific">Medioppia subpectinata</name>
    <dbReference type="NCBI Taxonomy" id="1979941"/>
    <lineage>
        <taxon>Eukaryota</taxon>
        <taxon>Metazoa</taxon>
        <taxon>Ecdysozoa</taxon>
        <taxon>Arthropoda</taxon>
        <taxon>Chelicerata</taxon>
        <taxon>Arachnida</taxon>
        <taxon>Acari</taxon>
        <taxon>Acariformes</taxon>
        <taxon>Sarcoptiformes</taxon>
        <taxon>Oribatida</taxon>
        <taxon>Brachypylina</taxon>
        <taxon>Oppioidea</taxon>
        <taxon>Oppiidae</taxon>
        <taxon>Medioppia</taxon>
    </lineage>
</organism>
<sequence length="63" mass="7281">ILEFIKGIGVSVFRNYKKHFAVEIIKVSKVYGPVFTLWIGPIPFIWHGNRLTRLILPDALFPN</sequence>
<reference evidence="1" key="1">
    <citation type="submission" date="2020-11" db="EMBL/GenBank/DDBJ databases">
        <authorList>
            <person name="Tran Van P."/>
        </authorList>
    </citation>
    <scope>NUCLEOTIDE SEQUENCE</scope>
</reference>